<dbReference type="PANTHER" id="PTHR47959:SF1">
    <property type="entry name" value="ATP-DEPENDENT RNA HELICASE DBPA"/>
    <property type="match status" value="1"/>
</dbReference>
<dbReference type="InterPro" id="IPR014001">
    <property type="entry name" value="Helicase_ATP-bd"/>
</dbReference>
<evidence type="ECO:0000256" key="4">
    <source>
        <dbReference type="ARBA" id="ARBA00022840"/>
    </source>
</evidence>
<dbReference type="OrthoDB" id="9805696at2"/>
<dbReference type="CDD" id="cd18787">
    <property type="entry name" value="SF2_C_DEAD"/>
    <property type="match status" value="1"/>
</dbReference>
<dbReference type="NCBIfam" id="NF008744">
    <property type="entry name" value="PRK11776.1"/>
    <property type="match status" value="1"/>
</dbReference>
<evidence type="ECO:0000256" key="7">
    <source>
        <dbReference type="RuleBase" id="RU000492"/>
    </source>
</evidence>
<evidence type="ECO:0000256" key="2">
    <source>
        <dbReference type="ARBA" id="ARBA00022801"/>
    </source>
</evidence>
<keyword evidence="4 7" id="KW-0067">ATP-binding</keyword>
<dbReference type="PROSITE" id="PS51194">
    <property type="entry name" value="HELICASE_CTER"/>
    <property type="match status" value="1"/>
</dbReference>
<feature type="domain" description="Helicase ATP-binding" evidence="8">
    <location>
        <begin position="32"/>
        <end position="203"/>
    </location>
</feature>
<dbReference type="InterPro" id="IPR012677">
    <property type="entry name" value="Nucleotide-bd_a/b_plait_sf"/>
</dbReference>
<dbReference type="EMBL" id="VANU01000001">
    <property type="protein sequence ID" value="TLP41271.1"/>
    <property type="molecule type" value="Genomic_DNA"/>
</dbReference>
<evidence type="ECO:0000256" key="6">
    <source>
        <dbReference type="PROSITE-ProRule" id="PRU00552"/>
    </source>
</evidence>
<feature type="domain" description="DEAD-box RNA helicase Q" evidence="10">
    <location>
        <begin position="1"/>
        <end position="29"/>
    </location>
</feature>
<dbReference type="PROSITE" id="PS51195">
    <property type="entry name" value="Q_MOTIF"/>
    <property type="match status" value="1"/>
</dbReference>
<dbReference type="Proteomes" id="UP000308901">
    <property type="component" value="Unassembled WGS sequence"/>
</dbReference>
<dbReference type="SMART" id="SM00487">
    <property type="entry name" value="DEXDc"/>
    <property type="match status" value="1"/>
</dbReference>
<comment type="caution">
    <text evidence="11">The sequence shown here is derived from an EMBL/GenBank/DDBJ whole genome shotgun (WGS) entry which is preliminary data.</text>
</comment>
<evidence type="ECO:0000259" key="8">
    <source>
        <dbReference type="PROSITE" id="PS51192"/>
    </source>
</evidence>
<protein>
    <submittedName>
        <fullName evidence="11">ATP-dependent RNA helicase DbpA</fullName>
        <ecNumber evidence="11">3.6.4.13</ecNumber>
    </submittedName>
</protein>
<dbReference type="GO" id="GO:0003676">
    <property type="term" value="F:nucleic acid binding"/>
    <property type="evidence" value="ECO:0007669"/>
    <property type="project" value="InterPro"/>
</dbReference>
<dbReference type="AlphaFoldDB" id="A0A5R8Y627"/>
<dbReference type="InterPro" id="IPR044742">
    <property type="entry name" value="DEAD/DEAH_RhlB"/>
</dbReference>
<dbReference type="InterPro" id="IPR027417">
    <property type="entry name" value="P-loop_NTPase"/>
</dbReference>
<evidence type="ECO:0000313" key="11">
    <source>
        <dbReference type="EMBL" id="TLP41271.1"/>
    </source>
</evidence>
<dbReference type="InterPro" id="IPR014014">
    <property type="entry name" value="RNA_helicase_DEAD_Q_motif"/>
</dbReference>
<keyword evidence="12" id="KW-1185">Reference proteome</keyword>
<evidence type="ECO:0000259" key="10">
    <source>
        <dbReference type="PROSITE" id="PS51195"/>
    </source>
</evidence>
<dbReference type="InterPro" id="IPR005580">
    <property type="entry name" value="DbpA/CsdA_RNA-bd_dom"/>
</dbReference>
<dbReference type="Gene3D" id="3.40.50.300">
    <property type="entry name" value="P-loop containing nucleotide triphosphate hydrolases"/>
    <property type="match status" value="2"/>
</dbReference>
<dbReference type="GO" id="GO:0003724">
    <property type="term" value="F:RNA helicase activity"/>
    <property type="evidence" value="ECO:0007669"/>
    <property type="project" value="UniProtKB-EC"/>
</dbReference>
<dbReference type="SUPFAM" id="SSF52540">
    <property type="entry name" value="P-loop containing nucleoside triphosphate hydrolases"/>
    <property type="match status" value="1"/>
</dbReference>
<comment type="similarity">
    <text evidence="5 7">Belongs to the DEAD box helicase family.</text>
</comment>
<name>A0A5R8Y627_9BACT</name>
<dbReference type="PANTHER" id="PTHR47959">
    <property type="entry name" value="ATP-DEPENDENT RNA HELICASE RHLE-RELATED"/>
    <property type="match status" value="1"/>
</dbReference>
<dbReference type="SMART" id="SM00490">
    <property type="entry name" value="HELICc"/>
    <property type="match status" value="1"/>
</dbReference>
<dbReference type="Gene3D" id="3.30.70.330">
    <property type="match status" value="1"/>
</dbReference>
<feature type="short sequence motif" description="Q motif" evidence="6">
    <location>
        <begin position="1"/>
        <end position="29"/>
    </location>
</feature>
<reference evidence="11 12" key="1">
    <citation type="submission" date="2019-05" db="EMBL/GenBank/DDBJ databases">
        <title>Arcobacter sp. nov., isolated from sea sediment.</title>
        <authorList>
            <person name="Kim W."/>
        </authorList>
    </citation>
    <scope>NUCLEOTIDE SEQUENCE [LARGE SCALE GENOMIC DNA]</scope>
    <source>
        <strain evidence="11 12">CAU 1517</strain>
    </source>
</reference>
<evidence type="ECO:0000256" key="1">
    <source>
        <dbReference type="ARBA" id="ARBA00022741"/>
    </source>
</evidence>
<dbReference type="Pfam" id="PF00271">
    <property type="entry name" value="Helicase_C"/>
    <property type="match status" value="1"/>
</dbReference>
<keyword evidence="3 7" id="KW-0347">Helicase</keyword>
<sequence length="455" mass="51784">MMLKKYNLSEDFLENINSLGYKKLTQIQSLSLPLSLENNDLIAQAKTGSGKTVAFCIPLVQKLDVKKYKIQSLVLAPTRELANQIAEEIRKLSRHIHNVKVLTLSGGTPFKPQVVSLEHGAHIIVGTPGRVLQHIHETKIDFGNVDTLVLDEADKMLDMGFNDDIMKIIDFIPKERQTLLFSATYEENIENLSKAILNNPKFVKTDDVHEKDIINQTFYEVEERLKTSLIPNLILQNNAKSILIFCNTKIKCEELADELYSYGIDVLTLHSNLEQRDRDETLILFSNRSYPVLIATDVASRGLHIDDVDLVINYDIPRDESVYTHRIGRTARAGKNGLAVTLFEKDEFFKVEPIKEKFEEIKFEDFKNIKTFEDYKIDSEFRSLIIIGGKKQKLRAGDILGALTAGIGLNKEDIGKINILDFVSYVAIKKEVLKKALNGLQKRKIKNKSFKVFEK</sequence>
<dbReference type="CDD" id="cd00268">
    <property type="entry name" value="DEADc"/>
    <property type="match status" value="1"/>
</dbReference>
<evidence type="ECO:0000256" key="5">
    <source>
        <dbReference type="ARBA" id="ARBA00038437"/>
    </source>
</evidence>
<evidence type="ECO:0000259" key="9">
    <source>
        <dbReference type="PROSITE" id="PS51194"/>
    </source>
</evidence>
<dbReference type="GO" id="GO:0005524">
    <property type="term" value="F:ATP binding"/>
    <property type="evidence" value="ECO:0007669"/>
    <property type="project" value="UniProtKB-KW"/>
</dbReference>
<feature type="domain" description="Helicase C-terminal" evidence="9">
    <location>
        <begin position="213"/>
        <end position="385"/>
    </location>
</feature>
<keyword evidence="2 7" id="KW-0378">Hydrolase</keyword>
<evidence type="ECO:0000256" key="3">
    <source>
        <dbReference type="ARBA" id="ARBA00022806"/>
    </source>
</evidence>
<dbReference type="InterPro" id="IPR050079">
    <property type="entry name" value="DEAD_box_RNA_helicase"/>
</dbReference>
<dbReference type="InterPro" id="IPR011545">
    <property type="entry name" value="DEAD/DEAH_box_helicase_dom"/>
</dbReference>
<dbReference type="InterPro" id="IPR000629">
    <property type="entry name" value="RNA-helicase_DEAD-box_CS"/>
</dbReference>
<dbReference type="GO" id="GO:0016787">
    <property type="term" value="F:hydrolase activity"/>
    <property type="evidence" value="ECO:0007669"/>
    <property type="project" value="UniProtKB-KW"/>
</dbReference>
<dbReference type="Pfam" id="PF03880">
    <property type="entry name" value="DbpA"/>
    <property type="match status" value="1"/>
</dbReference>
<gene>
    <name evidence="11" type="primary">dbpA</name>
    <name evidence="11" type="ORF">FDK22_00725</name>
</gene>
<accession>A0A5R8Y627</accession>
<dbReference type="InterPro" id="IPR001650">
    <property type="entry name" value="Helicase_C-like"/>
</dbReference>
<dbReference type="PROSITE" id="PS00039">
    <property type="entry name" value="DEAD_ATP_HELICASE"/>
    <property type="match status" value="1"/>
</dbReference>
<evidence type="ECO:0000313" key="12">
    <source>
        <dbReference type="Proteomes" id="UP000308901"/>
    </source>
</evidence>
<proteinExistence type="inferred from homology"/>
<dbReference type="GO" id="GO:0005829">
    <property type="term" value="C:cytosol"/>
    <property type="evidence" value="ECO:0007669"/>
    <property type="project" value="TreeGrafter"/>
</dbReference>
<dbReference type="PROSITE" id="PS51192">
    <property type="entry name" value="HELICASE_ATP_BIND_1"/>
    <property type="match status" value="1"/>
</dbReference>
<keyword evidence="1 7" id="KW-0547">Nucleotide-binding</keyword>
<dbReference type="EC" id="3.6.4.13" evidence="11"/>
<organism evidence="11 12">
    <name type="scientific">Arcobacter arenosus</name>
    <dbReference type="NCBI Taxonomy" id="2576037"/>
    <lineage>
        <taxon>Bacteria</taxon>
        <taxon>Pseudomonadati</taxon>
        <taxon>Campylobacterota</taxon>
        <taxon>Epsilonproteobacteria</taxon>
        <taxon>Campylobacterales</taxon>
        <taxon>Arcobacteraceae</taxon>
        <taxon>Arcobacter</taxon>
    </lineage>
</organism>
<dbReference type="Pfam" id="PF00270">
    <property type="entry name" value="DEAD"/>
    <property type="match status" value="1"/>
</dbReference>